<feature type="transmembrane region" description="Helical" evidence="6">
    <location>
        <begin position="12"/>
        <end position="29"/>
    </location>
</feature>
<accession>W7DYE0</accession>
<evidence type="ECO:0000256" key="2">
    <source>
        <dbReference type="ARBA" id="ARBA00022475"/>
    </source>
</evidence>
<evidence type="ECO:0000313" key="8">
    <source>
        <dbReference type="Proteomes" id="UP000019241"/>
    </source>
</evidence>
<organism evidence="7 8">
    <name type="scientific">Listeria fleischmannii FSL S10-1203</name>
    <dbReference type="NCBI Taxonomy" id="1265822"/>
    <lineage>
        <taxon>Bacteria</taxon>
        <taxon>Bacillati</taxon>
        <taxon>Bacillota</taxon>
        <taxon>Bacilli</taxon>
        <taxon>Bacillales</taxon>
        <taxon>Listeriaceae</taxon>
        <taxon>Listeria</taxon>
    </lineage>
</organism>
<dbReference type="Pfam" id="PF03899">
    <property type="entry name" value="ATP-synt_I"/>
    <property type="match status" value="1"/>
</dbReference>
<dbReference type="AlphaFoldDB" id="W7DYE0"/>
<comment type="caution">
    <text evidence="7">The sequence shown here is derived from an EMBL/GenBank/DDBJ whole genome shotgun (WGS) entry which is preliminary data.</text>
</comment>
<keyword evidence="2" id="KW-1003">Cell membrane</keyword>
<gene>
    <name evidence="7" type="ORF">MCOL2_09336</name>
</gene>
<evidence type="ECO:0000313" key="7">
    <source>
        <dbReference type="EMBL" id="EUJ55944.1"/>
    </source>
</evidence>
<keyword evidence="4 6" id="KW-1133">Transmembrane helix</keyword>
<dbReference type="InterPro" id="IPR039072">
    <property type="entry name" value="ATP_synth_I_Bacilli"/>
</dbReference>
<reference evidence="7 8" key="1">
    <citation type="submission" date="2012-12" db="EMBL/GenBank/DDBJ databases">
        <title>Novel taxa of Listeriaceae from agricultural environments in the United States.</title>
        <authorList>
            <person name="den Bakker H.C."/>
            <person name="Allred A."/>
            <person name="Warchocki S."/>
            <person name="Wright E.M."/>
            <person name="Burrell A."/>
            <person name="Nightingale K.K."/>
            <person name="Kephart D."/>
            <person name="Wiedmann M."/>
        </authorList>
    </citation>
    <scope>NUCLEOTIDE SEQUENCE [LARGE SCALE GENOMIC DNA]</scope>
    <source>
        <strain evidence="7 8">FSL S10-1203</strain>
    </source>
</reference>
<dbReference type="GO" id="GO:0005886">
    <property type="term" value="C:plasma membrane"/>
    <property type="evidence" value="ECO:0007669"/>
    <property type="project" value="UniProtKB-SubCell"/>
</dbReference>
<dbReference type="EMBL" id="AODM01000033">
    <property type="protein sequence ID" value="EUJ55944.1"/>
    <property type="molecule type" value="Genomic_DNA"/>
</dbReference>
<proteinExistence type="predicted"/>
<evidence type="ECO:0000256" key="6">
    <source>
        <dbReference type="SAM" id="Phobius"/>
    </source>
</evidence>
<keyword evidence="5 6" id="KW-0472">Membrane</keyword>
<sequence>MLESLIGMYHRHQKYLVTFIALCLIGWFLTPYVHIFLGLKLGLIVGWFNYWLLMRRTQAMTKALAENRSFYGMGTTARMGSMVLATIIATQIPEYFHIYSVIIGLGIAYAVYLFRFHTLFLISEKKKVNKKRGVNQIGRKLSRGPFLRIRFQFI</sequence>
<dbReference type="InterPro" id="IPR005598">
    <property type="entry name" value="ATP_synth_I"/>
</dbReference>
<feature type="transmembrane region" description="Helical" evidence="6">
    <location>
        <begin position="98"/>
        <end position="122"/>
    </location>
</feature>
<evidence type="ECO:0000256" key="5">
    <source>
        <dbReference type="ARBA" id="ARBA00023136"/>
    </source>
</evidence>
<comment type="subcellular location">
    <subcellularLocation>
        <location evidence="1">Cell membrane</location>
        <topology evidence="1">Multi-pass membrane protein</topology>
    </subcellularLocation>
</comment>
<evidence type="ECO:0000256" key="3">
    <source>
        <dbReference type="ARBA" id="ARBA00022692"/>
    </source>
</evidence>
<dbReference type="Proteomes" id="UP000019241">
    <property type="component" value="Unassembled WGS sequence"/>
</dbReference>
<keyword evidence="3 6" id="KW-0812">Transmembrane</keyword>
<evidence type="ECO:0000256" key="4">
    <source>
        <dbReference type="ARBA" id="ARBA00022989"/>
    </source>
</evidence>
<evidence type="ECO:0000256" key="1">
    <source>
        <dbReference type="ARBA" id="ARBA00004651"/>
    </source>
</evidence>
<name>W7DYE0_9LIST</name>
<feature type="transmembrane region" description="Helical" evidence="6">
    <location>
        <begin position="75"/>
        <end position="92"/>
    </location>
</feature>
<protein>
    <submittedName>
        <fullName evidence="7">ATP synthase protein I</fullName>
    </submittedName>
</protein>
<dbReference type="PANTHER" id="PTHR40035">
    <property type="entry name" value="ATP SYNTHASE PROTEIN I"/>
    <property type="match status" value="1"/>
</dbReference>
<dbReference type="PANTHER" id="PTHR40035:SF1">
    <property type="entry name" value="ATP SYNTHASE PROTEIN I"/>
    <property type="match status" value="1"/>
</dbReference>